<comment type="caution">
    <text evidence="2">The sequence shown here is derived from an EMBL/GenBank/DDBJ whole genome shotgun (WGS) entry which is preliminary data.</text>
</comment>
<dbReference type="AlphaFoldDB" id="A0AAN6Z0E0"/>
<dbReference type="EMBL" id="MU853249">
    <property type="protein sequence ID" value="KAK4119379.1"/>
    <property type="molecule type" value="Genomic_DNA"/>
</dbReference>
<reference evidence="2" key="2">
    <citation type="submission" date="2023-05" db="EMBL/GenBank/DDBJ databases">
        <authorList>
            <consortium name="Lawrence Berkeley National Laboratory"/>
            <person name="Steindorff A."/>
            <person name="Hensen N."/>
            <person name="Bonometti L."/>
            <person name="Westerberg I."/>
            <person name="Brannstrom I.O."/>
            <person name="Guillou S."/>
            <person name="Cros-Aarteil S."/>
            <person name="Calhoun S."/>
            <person name="Haridas S."/>
            <person name="Kuo A."/>
            <person name="Mondo S."/>
            <person name="Pangilinan J."/>
            <person name="Riley R."/>
            <person name="Labutti K."/>
            <person name="Andreopoulos B."/>
            <person name="Lipzen A."/>
            <person name="Chen C."/>
            <person name="Yanf M."/>
            <person name="Daum C."/>
            <person name="Ng V."/>
            <person name="Clum A."/>
            <person name="Ohm R."/>
            <person name="Martin F."/>
            <person name="Silar P."/>
            <person name="Natvig D."/>
            <person name="Lalanne C."/>
            <person name="Gautier V."/>
            <person name="Ament-Velasquez S.L."/>
            <person name="Kruys A."/>
            <person name="Hutchinson M.I."/>
            <person name="Powell A.J."/>
            <person name="Barry K."/>
            <person name="Miller A.N."/>
            <person name="Grigoriev I.V."/>
            <person name="Debuchy R."/>
            <person name="Gladieux P."/>
            <person name="Thoren M.H."/>
            <person name="Johannesson H."/>
        </authorList>
    </citation>
    <scope>NUCLEOTIDE SEQUENCE</scope>
    <source>
        <strain evidence="2">CBS 731.68</strain>
    </source>
</reference>
<evidence type="ECO:0000256" key="1">
    <source>
        <dbReference type="SAM" id="Phobius"/>
    </source>
</evidence>
<feature type="transmembrane region" description="Helical" evidence="1">
    <location>
        <begin position="132"/>
        <end position="155"/>
    </location>
</feature>
<feature type="transmembrane region" description="Helical" evidence="1">
    <location>
        <begin position="93"/>
        <end position="120"/>
    </location>
</feature>
<evidence type="ECO:0000313" key="2">
    <source>
        <dbReference type="EMBL" id="KAK4119379.1"/>
    </source>
</evidence>
<keyword evidence="1" id="KW-0472">Membrane</keyword>
<evidence type="ECO:0000313" key="3">
    <source>
        <dbReference type="Proteomes" id="UP001302602"/>
    </source>
</evidence>
<keyword evidence="3" id="KW-1185">Reference proteome</keyword>
<reference evidence="2" key="1">
    <citation type="journal article" date="2023" name="Mol. Phylogenet. Evol.">
        <title>Genome-scale phylogeny and comparative genomics of the fungal order Sordariales.</title>
        <authorList>
            <person name="Hensen N."/>
            <person name="Bonometti L."/>
            <person name="Westerberg I."/>
            <person name="Brannstrom I.O."/>
            <person name="Guillou S."/>
            <person name="Cros-Aarteil S."/>
            <person name="Calhoun S."/>
            <person name="Haridas S."/>
            <person name="Kuo A."/>
            <person name="Mondo S."/>
            <person name="Pangilinan J."/>
            <person name="Riley R."/>
            <person name="LaButti K."/>
            <person name="Andreopoulos B."/>
            <person name="Lipzen A."/>
            <person name="Chen C."/>
            <person name="Yan M."/>
            <person name="Daum C."/>
            <person name="Ng V."/>
            <person name="Clum A."/>
            <person name="Steindorff A."/>
            <person name="Ohm R.A."/>
            <person name="Martin F."/>
            <person name="Silar P."/>
            <person name="Natvig D.O."/>
            <person name="Lalanne C."/>
            <person name="Gautier V."/>
            <person name="Ament-Velasquez S.L."/>
            <person name="Kruys A."/>
            <person name="Hutchinson M.I."/>
            <person name="Powell A.J."/>
            <person name="Barry K."/>
            <person name="Miller A.N."/>
            <person name="Grigoriev I.V."/>
            <person name="Debuchy R."/>
            <person name="Gladieux P."/>
            <person name="Hiltunen Thoren M."/>
            <person name="Johannesson H."/>
        </authorList>
    </citation>
    <scope>NUCLEOTIDE SEQUENCE</scope>
    <source>
        <strain evidence="2">CBS 731.68</strain>
    </source>
</reference>
<dbReference type="GeneID" id="87826330"/>
<name>A0AAN6Z0E0_9PEZI</name>
<accession>A0AAN6Z0E0</accession>
<keyword evidence="1" id="KW-1133">Transmembrane helix</keyword>
<protein>
    <submittedName>
        <fullName evidence="2">Uncharacterized protein</fullName>
    </submittedName>
</protein>
<gene>
    <name evidence="2" type="ORF">N657DRAFT_581708</name>
</gene>
<sequence length="165" mass="18337">MASQTYEDMVVESYNAPSLYNIAAGLSSWILLASFIIFPGTFTSLGKLKDTEAGEAVYNVVQHIPLLLFSVLCCFASIIGTTFLWLKFRHNHVWLLSNLIGPGLLNSISGLLTVLVGVYASHNGEWSVTAKATITIVSLFLFSMSIAFVTYRFWLLERVRVDLHN</sequence>
<feature type="transmembrane region" description="Helical" evidence="1">
    <location>
        <begin position="20"/>
        <end position="42"/>
    </location>
</feature>
<dbReference type="Proteomes" id="UP001302602">
    <property type="component" value="Unassembled WGS sequence"/>
</dbReference>
<proteinExistence type="predicted"/>
<dbReference type="RefSeq" id="XP_062643152.1">
    <property type="nucleotide sequence ID" value="XM_062789560.1"/>
</dbReference>
<feature type="transmembrane region" description="Helical" evidence="1">
    <location>
        <begin position="62"/>
        <end position="86"/>
    </location>
</feature>
<organism evidence="2 3">
    <name type="scientific">Parathielavia appendiculata</name>
    <dbReference type="NCBI Taxonomy" id="2587402"/>
    <lineage>
        <taxon>Eukaryota</taxon>
        <taxon>Fungi</taxon>
        <taxon>Dikarya</taxon>
        <taxon>Ascomycota</taxon>
        <taxon>Pezizomycotina</taxon>
        <taxon>Sordariomycetes</taxon>
        <taxon>Sordariomycetidae</taxon>
        <taxon>Sordariales</taxon>
        <taxon>Chaetomiaceae</taxon>
        <taxon>Parathielavia</taxon>
    </lineage>
</organism>
<keyword evidence="1" id="KW-0812">Transmembrane</keyword>